<comment type="caution">
    <text evidence="4">The sequence shown here is derived from an EMBL/GenBank/DDBJ whole genome shotgun (WGS) entry which is preliminary data.</text>
</comment>
<proteinExistence type="predicted"/>
<dbReference type="EMBL" id="QLLG01000059">
    <property type="protein sequence ID" value="RMX68674.1"/>
    <property type="molecule type" value="Genomic_DNA"/>
</dbReference>
<dbReference type="Proteomes" id="UP000282087">
    <property type="component" value="Unassembled WGS sequence"/>
</dbReference>
<name>A0A3M6VPN7_9STRA</name>
<dbReference type="AlphaFoldDB" id="A0A3M6VPN7"/>
<feature type="region of interest" description="Disordered" evidence="1">
    <location>
        <begin position="103"/>
        <end position="130"/>
    </location>
</feature>
<evidence type="ECO:0000313" key="4">
    <source>
        <dbReference type="EMBL" id="RMX68674.1"/>
    </source>
</evidence>
<feature type="compositionally biased region" description="Low complexity" evidence="1">
    <location>
        <begin position="170"/>
        <end position="189"/>
    </location>
</feature>
<feature type="chain" id="PRO_5036085790" evidence="3">
    <location>
        <begin position="16"/>
        <end position="285"/>
    </location>
</feature>
<protein>
    <submittedName>
        <fullName evidence="4">Uncharacterized protein</fullName>
    </submittedName>
</protein>
<dbReference type="EMBL" id="QKXF01000609">
    <property type="protein sequence ID" value="RQM10459.1"/>
    <property type="molecule type" value="Genomic_DNA"/>
</dbReference>
<dbReference type="VEuPathDB" id="FungiDB:DD237_003928"/>
<evidence type="ECO:0000313" key="7">
    <source>
        <dbReference type="Proteomes" id="UP000286097"/>
    </source>
</evidence>
<evidence type="ECO:0000313" key="6">
    <source>
        <dbReference type="Proteomes" id="UP000282087"/>
    </source>
</evidence>
<keyword evidence="2" id="KW-0812">Transmembrane</keyword>
<gene>
    <name evidence="5" type="ORF">DD237_003928</name>
    <name evidence="4" type="ORF">DD238_003580</name>
</gene>
<dbReference type="STRING" id="542832.A0A3M6VPN7"/>
<feature type="signal peptide" evidence="3">
    <location>
        <begin position="1"/>
        <end position="15"/>
    </location>
</feature>
<evidence type="ECO:0000313" key="5">
    <source>
        <dbReference type="EMBL" id="RQM10459.1"/>
    </source>
</evidence>
<keyword evidence="6" id="KW-1185">Reference proteome</keyword>
<feature type="transmembrane region" description="Helical" evidence="2">
    <location>
        <begin position="214"/>
        <end position="239"/>
    </location>
</feature>
<evidence type="ECO:0000256" key="1">
    <source>
        <dbReference type="SAM" id="MobiDB-lite"/>
    </source>
</evidence>
<organism evidence="4 6">
    <name type="scientific">Peronospora effusa</name>
    <dbReference type="NCBI Taxonomy" id="542832"/>
    <lineage>
        <taxon>Eukaryota</taxon>
        <taxon>Sar</taxon>
        <taxon>Stramenopiles</taxon>
        <taxon>Oomycota</taxon>
        <taxon>Peronosporomycetes</taxon>
        <taxon>Peronosporales</taxon>
        <taxon>Peronosporaceae</taxon>
        <taxon>Peronospora</taxon>
    </lineage>
</organism>
<sequence length="285" mass="29259">MTVLTVSCTIPRCAAVEATACAQICYTTELTGFGPGGIPGCSCTGSDAGARTGKGDCNCGQCYTKSQGTVYGYAINPDGTCTYGTNCGSCDYSSSSSISTSSTLVTSTPSLSPTPSPVPATLEPSITSGNMRSSKRYSLFQTNSSSLDSTSSSSSASTLSNAASTLSNTTLSSTVDSNSTSDTASIDTISSDKSDETTDSLADSNTIDIGLHTWQIILAICCGVLVLVVAVVSVCSCYCKVRNRLNEHEEAQTGYYNQQAHGVPPKATNRSILTAASCIKSPTIV</sequence>
<dbReference type="Proteomes" id="UP000286097">
    <property type="component" value="Unassembled WGS sequence"/>
</dbReference>
<evidence type="ECO:0000256" key="2">
    <source>
        <dbReference type="SAM" id="Phobius"/>
    </source>
</evidence>
<accession>A0A3M6VPN7</accession>
<feature type="region of interest" description="Disordered" evidence="1">
    <location>
        <begin position="170"/>
        <end position="200"/>
    </location>
</feature>
<keyword evidence="2" id="KW-1133">Transmembrane helix</keyword>
<keyword evidence="2" id="KW-0472">Membrane</keyword>
<evidence type="ECO:0000256" key="3">
    <source>
        <dbReference type="SAM" id="SignalP"/>
    </source>
</evidence>
<reference evidence="6 7" key="1">
    <citation type="submission" date="2018-06" db="EMBL/GenBank/DDBJ databases">
        <title>Comparative genomics of downy mildews reveals potential adaptations to biotrophy.</title>
        <authorList>
            <person name="Fletcher K."/>
            <person name="Klosterman S.J."/>
            <person name="Derevnina L."/>
            <person name="Martin F."/>
            <person name="Koike S."/>
            <person name="Reyes Chin-Wo S."/>
            <person name="Mou B."/>
            <person name="Michelmore R."/>
        </authorList>
    </citation>
    <scope>NUCLEOTIDE SEQUENCE [LARGE SCALE GENOMIC DNA]</scope>
    <source>
        <strain evidence="5 7">R13</strain>
        <strain evidence="4 6">R14</strain>
    </source>
</reference>
<keyword evidence="3" id="KW-0732">Signal</keyword>